<dbReference type="EMBL" id="BAAAYX010000002">
    <property type="protein sequence ID" value="GAA3693315.1"/>
    <property type="molecule type" value="Genomic_DNA"/>
</dbReference>
<dbReference type="InterPro" id="IPR011344">
    <property type="entry name" value="ssDNA-bd"/>
</dbReference>
<dbReference type="CDD" id="cd04496">
    <property type="entry name" value="SSB_OBF"/>
    <property type="match status" value="1"/>
</dbReference>
<dbReference type="SUPFAM" id="SSF50249">
    <property type="entry name" value="Nucleic acid-binding proteins"/>
    <property type="match status" value="1"/>
</dbReference>
<reference evidence="6" key="1">
    <citation type="journal article" date="2019" name="Int. J. Syst. Evol. Microbiol.">
        <title>The Global Catalogue of Microorganisms (GCM) 10K type strain sequencing project: providing services to taxonomists for standard genome sequencing and annotation.</title>
        <authorList>
            <consortium name="The Broad Institute Genomics Platform"/>
            <consortium name="The Broad Institute Genome Sequencing Center for Infectious Disease"/>
            <person name="Wu L."/>
            <person name="Ma J."/>
        </authorList>
    </citation>
    <scope>NUCLEOTIDE SEQUENCE [LARGE SCALE GENOMIC DNA]</scope>
    <source>
        <strain evidence="6">JCM 16548</strain>
    </source>
</reference>
<dbReference type="Pfam" id="PF00436">
    <property type="entry name" value="SSB"/>
    <property type="match status" value="1"/>
</dbReference>
<dbReference type="NCBIfam" id="TIGR00621">
    <property type="entry name" value="ssb"/>
    <property type="match status" value="1"/>
</dbReference>
<name>A0ABP7CMI4_9ACTN</name>
<dbReference type="Proteomes" id="UP001500051">
    <property type="component" value="Unassembled WGS sequence"/>
</dbReference>
<dbReference type="PROSITE" id="PS50935">
    <property type="entry name" value="SSB"/>
    <property type="match status" value="1"/>
</dbReference>
<keyword evidence="6" id="KW-1185">Reference proteome</keyword>
<evidence type="ECO:0000313" key="5">
    <source>
        <dbReference type="EMBL" id="GAA3693315.1"/>
    </source>
</evidence>
<dbReference type="InterPro" id="IPR000424">
    <property type="entry name" value="Primosome_PriB/ssb"/>
</dbReference>
<gene>
    <name evidence="5" type="ORF">GCM10022204_06210</name>
</gene>
<evidence type="ECO:0000256" key="1">
    <source>
        <dbReference type="ARBA" id="ARBA00023125"/>
    </source>
</evidence>
<accession>A0ABP7CMI4</accession>
<keyword evidence="1 2" id="KW-0238">DNA-binding</keyword>
<evidence type="ECO:0000256" key="4">
    <source>
        <dbReference type="SAM" id="MobiDB-lite"/>
    </source>
</evidence>
<sequence length="171" mass="18514">MDAYVQLTGNVGGTVEFRNNGVPVASFRLAHTPRVRRNGEWADAATTWITVTCFRALAENVTASLHKGQPVLVAGRLRTNVWTKEGVTYERLTLEATTVGHDLTRGTATFFRARSDDAPEDRDASLGELIGRVESQQAGGLDDADVATLAEPSEEEAEERVDDDGVVSRVA</sequence>
<proteinExistence type="predicted"/>
<dbReference type="PANTHER" id="PTHR10302:SF0">
    <property type="entry name" value="SINGLE-STRANDED DNA-BINDING PROTEIN, MITOCHONDRIAL"/>
    <property type="match status" value="1"/>
</dbReference>
<comment type="caution">
    <text evidence="5">The sequence shown here is derived from an EMBL/GenBank/DDBJ whole genome shotgun (WGS) entry which is preliminary data.</text>
</comment>
<feature type="region of interest" description="Disordered" evidence="4">
    <location>
        <begin position="132"/>
        <end position="171"/>
    </location>
</feature>
<dbReference type="InterPro" id="IPR012340">
    <property type="entry name" value="NA-bd_OB-fold"/>
</dbReference>
<dbReference type="RefSeq" id="WP_344810800.1">
    <property type="nucleotide sequence ID" value="NZ_BAAAYX010000002.1"/>
</dbReference>
<protein>
    <recommendedName>
        <fullName evidence="3">Single-stranded DNA-binding protein</fullName>
    </recommendedName>
</protein>
<evidence type="ECO:0000313" key="6">
    <source>
        <dbReference type="Proteomes" id="UP001500051"/>
    </source>
</evidence>
<dbReference type="PANTHER" id="PTHR10302">
    <property type="entry name" value="SINGLE-STRANDED DNA-BINDING PROTEIN"/>
    <property type="match status" value="1"/>
</dbReference>
<evidence type="ECO:0000256" key="3">
    <source>
        <dbReference type="RuleBase" id="RU000524"/>
    </source>
</evidence>
<evidence type="ECO:0000256" key="2">
    <source>
        <dbReference type="PROSITE-ProRule" id="PRU00252"/>
    </source>
</evidence>
<dbReference type="Gene3D" id="2.40.50.140">
    <property type="entry name" value="Nucleic acid-binding proteins"/>
    <property type="match status" value="1"/>
</dbReference>
<organism evidence="5 6">
    <name type="scientific">Microlunatus aurantiacus</name>
    <dbReference type="NCBI Taxonomy" id="446786"/>
    <lineage>
        <taxon>Bacteria</taxon>
        <taxon>Bacillati</taxon>
        <taxon>Actinomycetota</taxon>
        <taxon>Actinomycetes</taxon>
        <taxon>Propionibacteriales</taxon>
        <taxon>Propionibacteriaceae</taxon>
        <taxon>Microlunatus</taxon>
    </lineage>
</organism>
<feature type="compositionally biased region" description="Acidic residues" evidence="4">
    <location>
        <begin position="152"/>
        <end position="165"/>
    </location>
</feature>